<organism evidence="4 5">
    <name type="scientific">Pseudonocardia zijingensis</name>
    <dbReference type="NCBI Taxonomy" id="153376"/>
    <lineage>
        <taxon>Bacteria</taxon>
        <taxon>Bacillati</taxon>
        <taxon>Actinomycetota</taxon>
        <taxon>Actinomycetes</taxon>
        <taxon>Pseudonocardiales</taxon>
        <taxon>Pseudonocardiaceae</taxon>
        <taxon>Pseudonocardia</taxon>
    </lineage>
</organism>
<dbReference type="Pfam" id="PF00106">
    <property type="entry name" value="adh_short"/>
    <property type="match status" value="1"/>
</dbReference>
<dbReference type="EMBL" id="BAAAHP010000346">
    <property type="protein sequence ID" value="GAA0909736.1"/>
    <property type="molecule type" value="Genomic_DNA"/>
</dbReference>
<dbReference type="RefSeq" id="WP_343947112.1">
    <property type="nucleotide sequence ID" value="NZ_BAAAHP010000346.1"/>
</dbReference>
<proteinExistence type="inferred from homology"/>
<dbReference type="InterPro" id="IPR002347">
    <property type="entry name" value="SDR_fam"/>
</dbReference>
<protein>
    <submittedName>
        <fullName evidence="4">SDR family NAD(P)-dependent oxidoreductase</fullName>
    </submittedName>
</protein>
<dbReference type="Gene3D" id="3.40.50.720">
    <property type="entry name" value="NAD(P)-binding Rossmann-like Domain"/>
    <property type="match status" value="1"/>
</dbReference>
<evidence type="ECO:0000313" key="4">
    <source>
        <dbReference type="EMBL" id="GAA0909736.1"/>
    </source>
</evidence>
<dbReference type="InterPro" id="IPR036291">
    <property type="entry name" value="NAD(P)-bd_dom_sf"/>
</dbReference>
<evidence type="ECO:0000256" key="2">
    <source>
        <dbReference type="ARBA" id="ARBA00023002"/>
    </source>
</evidence>
<keyword evidence="5" id="KW-1185">Reference proteome</keyword>
<evidence type="ECO:0000256" key="1">
    <source>
        <dbReference type="ARBA" id="ARBA00006484"/>
    </source>
</evidence>
<dbReference type="PRINTS" id="PR00080">
    <property type="entry name" value="SDRFAMILY"/>
</dbReference>
<reference evidence="4 5" key="1">
    <citation type="journal article" date="2019" name="Int. J. Syst. Evol. Microbiol.">
        <title>The Global Catalogue of Microorganisms (GCM) 10K type strain sequencing project: providing services to taxonomists for standard genome sequencing and annotation.</title>
        <authorList>
            <consortium name="The Broad Institute Genomics Platform"/>
            <consortium name="The Broad Institute Genome Sequencing Center for Infectious Disease"/>
            <person name="Wu L."/>
            <person name="Ma J."/>
        </authorList>
    </citation>
    <scope>NUCLEOTIDE SEQUENCE [LARGE SCALE GENOMIC DNA]</scope>
    <source>
        <strain evidence="4 5">JCM 11117</strain>
    </source>
</reference>
<gene>
    <name evidence="4" type="ORF">GCM10009559_79910</name>
</gene>
<dbReference type="PANTHER" id="PTHR44169:SF6">
    <property type="entry name" value="NADPH-DEPENDENT 1-ACYLDIHYDROXYACETONE PHOSPHATE REDUCTASE"/>
    <property type="match status" value="1"/>
</dbReference>
<evidence type="ECO:0000256" key="3">
    <source>
        <dbReference type="RuleBase" id="RU000363"/>
    </source>
</evidence>
<dbReference type="SUPFAM" id="SSF51735">
    <property type="entry name" value="NAD(P)-binding Rossmann-fold domains"/>
    <property type="match status" value="1"/>
</dbReference>
<comment type="caution">
    <text evidence="4">The sequence shown here is derived from an EMBL/GenBank/DDBJ whole genome shotgun (WGS) entry which is preliminary data.</text>
</comment>
<accession>A0ABN1NJU6</accession>
<dbReference type="PANTHER" id="PTHR44169">
    <property type="entry name" value="NADPH-DEPENDENT 1-ACYLDIHYDROXYACETONE PHOSPHATE REDUCTASE"/>
    <property type="match status" value="1"/>
</dbReference>
<dbReference type="Proteomes" id="UP001499967">
    <property type="component" value="Unassembled WGS sequence"/>
</dbReference>
<sequence length="244" mass="25126">MNLRGATALVTGSNRGIGHHFAVELLRRGARVYATARRPELVDVPGAEVLRLDITDQGSVDAAAAVATDVDVLINNGAATGGGSLVSGDLEAIRRVMDTNYYGTLAMIRAFAPVLARNGGGAILNVLSGAAWAAVEGNSAYAAAKSAQWGLTNGVRLELAGQGTLVAGLVPGMVATETMKEFARGAGITLPEDVLIQPDELVRLALDGLEAGDVEILDRLATELKAGLTGPPRALDVRDYAKAG</sequence>
<name>A0ABN1NJU6_9PSEU</name>
<keyword evidence="2" id="KW-0560">Oxidoreductase</keyword>
<evidence type="ECO:0000313" key="5">
    <source>
        <dbReference type="Proteomes" id="UP001499967"/>
    </source>
</evidence>
<comment type="similarity">
    <text evidence="1 3">Belongs to the short-chain dehydrogenases/reductases (SDR) family.</text>
</comment>
<dbReference type="PRINTS" id="PR00081">
    <property type="entry name" value="GDHRDH"/>
</dbReference>